<gene>
    <name evidence="1" type="ORF">JCM19239_2190</name>
</gene>
<evidence type="ECO:0000313" key="1">
    <source>
        <dbReference type="EMBL" id="GAL28360.1"/>
    </source>
</evidence>
<organism evidence="1 2">
    <name type="scientific">Vibrio variabilis</name>
    <dbReference type="NCBI Taxonomy" id="990271"/>
    <lineage>
        <taxon>Bacteria</taxon>
        <taxon>Pseudomonadati</taxon>
        <taxon>Pseudomonadota</taxon>
        <taxon>Gammaproteobacteria</taxon>
        <taxon>Vibrionales</taxon>
        <taxon>Vibrionaceae</taxon>
        <taxon>Vibrio</taxon>
    </lineage>
</organism>
<dbReference type="EMBL" id="BBMS01000042">
    <property type="protein sequence ID" value="GAL28360.1"/>
    <property type="molecule type" value="Genomic_DNA"/>
</dbReference>
<evidence type="ECO:0000313" key="2">
    <source>
        <dbReference type="Proteomes" id="UP000029223"/>
    </source>
</evidence>
<proteinExistence type="predicted"/>
<name>A0ABQ0JHY5_9VIBR</name>
<keyword evidence="2" id="KW-1185">Reference proteome</keyword>
<dbReference type="Proteomes" id="UP000029223">
    <property type="component" value="Unassembled WGS sequence"/>
</dbReference>
<comment type="caution">
    <text evidence="1">The sequence shown here is derived from an EMBL/GenBank/DDBJ whole genome shotgun (WGS) entry which is preliminary data.</text>
</comment>
<protein>
    <submittedName>
        <fullName evidence="1">Uncharacterized protein</fullName>
    </submittedName>
</protein>
<reference evidence="2" key="1">
    <citation type="submission" date="2014-09" db="EMBL/GenBank/DDBJ databases">
        <title>Vibrio variabilis JCM 19239. (C206) whole genome shotgun sequence.</title>
        <authorList>
            <person name="Sawabe T."/>
            <person name="Meirelles P."/>
            <person name="Nakanishi M."/>
            <person name="Sayaka M."/>
            <person name="Hattori M."/>
            <person name="Ohkuma M."/>
        </authorList>
    </citation>
    <scope>NUCLEOTIDE SEQUENCE [LARGE SCALE GENOMIC DNA]</scope>
    <source>
        <strain evidence="2">JCM 19239</strain>
    </source>
</reference>
<sequence>MRQIAFLIEGFVYDYSEAKRKVKKMIETQLLVNTDVDLKTNKEVLDHLSDFLTGEDL</sequence>
<accession>A0ABQ0JHY5</accession>